<comment type="similarity">
    <text evidence="1 5">Belongs to the peptidase S8 family.</text>
</comment>
<dbReference type="SUPFAM" id="SSF52743">
    <property type="entry name" value="Subtilisin-like"/>
    <property type="match status" value="1"/>
</dbReference>
<evidence type="ECO:0000256" key="1">
    <source>
        <dbReference type="ARBA" id="ARBA00011073"/>
    </source>
</evidence>
<comment type="caution">
    <text evidence="5">Lacks conserved residue(s) required for the propagation of feature annotation.</text>
</comment>
<dbReference type="PROSITE" id="PS00138">
    <property type="entry name" value="SUBTILASE_SER"/>
    <property type="match status" value="1"/>
</dbReference>
<feature type="region of interest" description="Disordered" evidence="6">
    <location>
        <begin position="217"/>
        <end position="284"/>
    </location>
</feature>
<feature type="compositionally biased region" description="Low complexity" evidence="6">
    <location>
        <begin position="233"/>
        <end position="245"/>
    </location>
</feature>
<evidence type="ECO:0000256" key="5">
    <source>
        <dbReference type="PROSITE-ProRule" id="PRU01240"/>
    </source>
</evidence>
<dbReference type="Proteomes" id="UP001642540">
    <property type="component" value="Unassembled WGS sequence"/>
</dbReference>
<keyword evidence="9" id="KW-1185">Reference proteome</keyword>
<evidence type="ECO:0000259" key="7">
    <source>
        <dbReference type="Pfam" id="PF00082"/>
    </source>
</evidence>
<name>A0ABP1RHP4_9HEXA</name>
<protein>
    <recommendedName>
        <fullName evidence="7">Peptidase S8/S53 domain-containing protein</fullName>
    </recommendedName>
</protein>
<feature type="region of interest" description="Disordered" evidence="6">
    <location>
        <begin position="83"/>
        <end position="102"/>
    </location>
</feature>
<keyword evidence="3" id="KW-0378">Hydrolase</keyword>
<organism evidence="8 9">
    <name type="scientific">Orchesella dallaii</name>
    <dbReference type="NCBI Taxonomy" id="48710"/>
    <lineage>
        <taxon>Eukaryota</taxon>
        <taxon>Metazoa</taxon>
        <taxon>Ecdysozoa</taxon>
        <taxon>Arthropoda</taxon>
        <taxon>Hexapoda</taxon>
        <taxon>Collembola</taxon>
        <taxon>Entomobryomorpha</taxon>
        <taxon>Entomobryoidea</taxon>
        <taxon>Orchesellidae</taxon>
        <taxon>Orchesellinae</taxon>
        <taxon>Orchesella</taxon>
    </lineage>
</organism>
<feature type="compositionally biased region" description="Basic and acidic residues" evidence="6">
    <location>
        <begin position="83"/>
        <end position="92"/>
    </location>
</feature>
<evidence type="ECO:0000256" key="4">
    <source>
        <dbReference type="ARBA" id="ARBA00022825"/>
    </source>
</evidence>
<dbReference type="PANTHER" id="PTHR43806:SF11">
    <property type="entry name" value="CEREVISIN-RELATED"/>
    <property type="match status" value="1"/>
</dbReference>
<evidence type="ECO:0000256" key="2">
    <source>
        <dbReference type="ARBA" id="ARBA00022670"/>
    </source>
</evidence>
<dbReference type="InterPro" id="IPR036852">
    <property type="entry name" value="Peptidase_S8/S53_dom_sf"/>
</dbReference>
<comment type="caution">
    <text evidence="8">The sequence shown here is derived from an EMBL/GenBank/DDBJ whole genome shotgun (WGS) entry which is preliminary data.</text>
</comment>
<feature type="compositionally biased region" description="Polar residues" evidence="6">
    <location>
        <begin position="93"/>
        <end position="102"/>
    </location>
</feature>
<proteinExistence type="inferred from homology"/>
<dbReference type="PANTHER" id="PTHR43806">
    <property type="entry name" value="PEPTIDASE S8"/>
    <property type="match status" value="1"/>
</dbReference>
<evidence type="ECO:0000256" key="3">
    <source>
        <dbReference type="ARBA" id="ARBA00022801"/>
    </source>
</evidence>
<dbReference type="EMBL" id="CAXLJM020000075">
    <property type="protein sequence ID" value="CAL8128533.1"/>
    <property type="molecule type" value="Genomic_DNA"/>
</dbReference>
<keyword evidence="2" id="KW-0645">Protease</keyword>
<evidence type="ECO:0000313" key="8">
    <source>
        <dbReference type="EMBL" id="CAL8128533.1"/>
    </source>
</evidence>
<dbReference type="Gene3D" id="3.40.50.200">
    <property type="entry name" value="Peptidase S8/S53 domain"/>
    <property type="match status" value="1"/>
</dbReference>
<dbReference type="InterPro" id="IPR023828">
    <property type="entry name" value="Peptidase_S8_Ser-AS"/>
</dbReference>
<dbReference type="InterPro" id="IPR000209">
    <property type="entry name" value="Peptidase_S8/S53_dom"/>
</dbReference>
<accession>A0ABP1RHP4</accession>
<evidence type="ECO:0000313" key="9">
    <source>
        <dbReference type="Proteomes" id="UP001642540"/>
    </source>
</evidence>
<evidence type="ECO:0000256" key="6">
    <source>
        <dbReference type="SAM" id="MobiDB-lite"/>
    </source>
</evidence>
<sequence>MCESKVECSTYTQNNFPVTESCSIREFLTCVKSTCFTLNENQFEILNFFKRNLKSIKSEVDSCFNQVIGHELDLLNRNSSEPYKHSVEESDSTKISAKESQPNDITSELFAKHDFAIPPSPRENSVVIHGLSLDDKVIEDNDNRIKFVSDFFKSSLKIAVKILDVNVLRKKHPRSFVVIVKLESKNEKRKIFGNCHLLKMFGKNISITDDLSANERSIRRKKRNSAEASSRGEANSSEEINANEDINSREKIIAMSERNASEQMKTKEELRASSERNSDANMNSRIKINADSETNANEEINASASANGKGYFGADENVVEAKMSSSEKRNTVGNADSRSSYEKLEEARRAYFSHSEVNKKYVDEMTSLGMSYGFDKDSMDFLNSIFGDFNRRRLEKSTCICSTICQVSWSDVSKEFVFSIGNYGPRCDTANSPGDNAKVIGVGSTIENDAISSFSSVGPTIDFIMKPDMSAPGSEVDSAYDTADNAYRALSGTSMAAPHDSGVVALLLTRDSDLTAANVRNLLLENTDKQLEFSGLTCANINIPDNIMCLGAVVLMRSKVFKLRQSF</sequence>
<feature type="compositionally biased region" description="Basic and acidic residues" evidence="6">
    <location>
        <begin position="264"/>
        <end position="278"/>
    </location>
</feature>
<gene>
    <name evidence="8" type="ORF">ODALV1_LOCUS22299</name>
</gene>
<feature type="domain" description="Peptidase S8/S53" evidence="7">
    <location>
        <begin position="412"/>
        <end position="529"/>
    </location>
</feature>
<keyword evidence="4" id="KW-0720">Serine protease</keyword>
<dbReference type="PROSITE" id="PS51892">
    <property type="entry name" value="SUBTILASE"/>
    <property type="match status" value="1"/>
</dbReference>
<reference evidence="8 9" key="1">
    <citation type="submission" date="2024-08" db="EMBL/GenBank/DDBJ databases">
        <authorList>
            <person name="Cucini C."/>
            <person name="Frati F."/>
        </authorList>
    </citation>
    <scope>NUCLEOTIDE SEQUENCE [LARGE SCALE GENOMIC DNA]</scope>
</reference>
<dbReference type="InterPro" id="IPR050131">
    <property type="entry name" value="Peptidase_S8_subtilisin-like"/>
</dbReference>
<dbReference type="Pfam" id="PF00082">
    <property type="entry name" value="Peptidase_S8"/>
    <property type="match status" value="1"/>
</dbReference>